<feature type="compositionally biased region" description="Basic and acidic residues" evidence="4">
    <location>
        <begin position="792"/>
        <end position="801"/>
    </location>
</feature>
<comment type="caution">
    <text evidence="6">The sequence shown here is derived from an EMBL/GenBank/DDBJ whole genome shotgun (WGS) entry which is preliminary data.</text>
</comment>
<dbReference type="PANTHER" id="PTHR10288">
    <property type="entry name" value="KH DOMAIN CONTAINING RNA BINDING PROTEIN"/>
    <property type="match status" value="1"/>
</dbReference>
<feature type="compositionally biased region" description="Gly residues" evidence="4">
    <location>
        <begin position="211"/>
        <end position="222"/>
    </location>
</feature>
<feature type="domain" description="K Homology" evidence="5">
    <location>
        <begin position="427"/>
        <end position="494"/>
    </location>
</feature>
<feature type="coiled-coil region" evidence="3">
    <location>
        <begin position="127"/>
        <end position="154"/>
    </location>
</feature>
<dbReference type="Pfam" id="PF00013">
    <property type="entry name" value="KH_1"/>
    <property type="match status" value="2"/>
</dbReference>
<evidence type="ECO:0000313" key="6">
    <source>
        <dbReference type="EMBL" id="PFH34761.1"/>
    </source>
</evidence>
<organism evidence="6 7">
    <name type="scientific">Besnoitia besnoiti</name>
    <name type="common">Apicomplexan protozoan</name>
    <dbReference type="NCBI Taxonomy" id="94643"/>
    <lineage>
        <taxon>Eukaryota</taxon>
        <taxon>Sar</taxon>
        <taxon>Alveolata</taxon>
        <taxon>Apicomplexa</taxon>
        <taxon>Conoidasida</taxon>
        <taxon>Coccidia</taxon>
        <taxon>Eucoccidiorida</taxon>
        <taxon>Eimeriorina</taxon>
        <taxon>Sarcocystidae</taxon>
        <taxon>Besnoitia</taxon>
    </lineage>
</organism>
<keyword evidence="1" id="KW-0677">Repeat</keyword>
<dbReference type="Proteomes" id="UP000224006">
    <property type="component" value="Chromosome VI"/>
</dbReference>
<evidence type="ECO:0000256" key="1">
    <source>
        <dbReference type="ARBA" id="ARBA00022737"/>
    </source>
</evidence>
<dbReference type="STRING" id="94643.A0A2A9MER7"/>
<dbReference type="InterPro" id="IPR004087">
    <property type="entry name" value="KH_dom"/>
</dbReference>
<evidence type="ECO:0000256" key="2">
    <source>
        <dbReference type="PROSITE-ProRule" id="PRU00117"/>
    </source>
</evidence>
<keyword evidence="7" id="KW-1185">Reference proteome</keyword>
<feature type="domain" description="K Homology" evidence="5">
    <location>
        <begin position="562"/>
        <end position="630"/>
    </location>
</feature>
<feature type="compositionally biased region" description="Polar residues" evidence="4">
    <location>
        <begin position="1"/>
        <end position="16"/>
    </location>
</feature>
<feature type="region of interest" description="Disordered" evidence="4">
    <location>
        <begin position="775"/>
        <end position="829"/>
    </location>
</feature>
<evidence type="ECO:0000256" key="3">
    <source>
        <dbReference type="SAM" id="Coils"/>
    </source>
</evidence>
<feature type="compositionally biased region" description="Low complexity" evidence="4">
    <location>
        <begin position="223"/>
        <end position="233"/>
    </location>
</feature>
<feature type="region of interest" description="Disordered" evidence="4">
    <location>
        <begin position="1"/>
        <end position="43"/>
    </location>
</feature>
<dbReference type="OrthoDB" id="427410at2759"/>
<dbReference type="AlphaFoldDB" id="A0A2A9MER7"/>
<keyword evidence="3" id="KW-0175">Coiled coil</keyword>
<dbReference type="KEGG" id="bbes:BESB_067940"/>
<feature type="domain" description="K Homology" evidence="5">
    <location>
        <begin position="706"/>
        <end position="772"/>
    </location>
</feature>
<keyword evidence="2" id="KW-0694">RNA-binding</keyword>
<dbReference type="InterPro" id="IPR004088">
    <property type="entry name" value="KH_dom_type_1"/>
</dbReference>
<feature type="domain" description="K Homology" evidence="5">
    <location>
        <begin position="632"/>
        <end position="697"/>
    </location>
</feature>
<dbReference type="PROSITE" id="PS50084">
    <property type="entry name" value="KH_TYPE_1"/>
    <property type="match status" value="3"/>
</dbReference>
<dbReference type="SUPFAM" id="SSF54791">
    <property type="entry name" value="Eukaryotic type KH-domain (KH-domain type I)"/>
    <property type="match status" value="3"/>
</dbReference>
<feature type="region of interest" description="Disordered" evidence="4">
    <location>
        <begin position="210"/>
        <end position="272"/>
    </location>
</feature>
<evidence type="ECO:0000256" key="4">
    <source>
        <dbReference type="SAM" id="MobiDB-lite"/>
    </source>
</evidence>
<name>A0A2A9MER7_BESBE</name>
<evidence type="ECO:0000313" key="7">
    <source>
        <dbReference type="Proteomes" id="UP000224006"/>
    </source>
</evidence>
<evidence type="ECO:0000259" key="5">
    <source>
        <dbReference type="SMART" id="SM00322"/>
    </source>
</evidence>
<feature type="domain" description="K Homology" evidence="5">
    <location>
        <begin position="350"/>
        <end position="414"/>
    </location>
</feature>
<sequence length="907" mass="96596">MVTRPQVDTSNMSASQKKNLKKKIRKQEQRQQDAAVLAAVRPESAKSGAGMASYYAEQEAGLRRRLEGIKRVLSQFQQGRSRSSAGGAAPNAKKIAQDIDSILRDMDATVQKEESVLQKPLSKRLTVQQLQQQVRDVETQVQKQQRELQRQTNQGGAECAEVRGCLEESLRYVMHLREQLVLTQQQSEFRAFRERVAALKAEGEALVKGLHAGGGNSPGGSGEAASAPSSAKEAQWRRRLGDLARGGSAGGRREKRGPNGKETEGDGEANGAPAAPLVIQSVHLGLDALGLLFPGGQNPVMVRKFERSCGVVIEKQSGGRVLTVIGLQAPGVERCVALLKSLDEGMQPDKREKHRVVVTGRTVGSVIGAGGANLRRVEEENDVVVWAEGNEMIVMGVTPAKIADGIRQLKEMMAAPVPAAGSGGNGTSMVLSFTVPVARALGGPGFRPFIHKLEGEYECSVRAPKGGTEGVVLVLNAGAENLAAAAKAIKEEAEKLVVKTIRADNDKVLKLLKGSAPGFSASAREKDYVTYLRGDNELTVVAPSGAIEEAVKAAEEGLLQLDRVTEQLTVPRSQLRVITRAKRAQIEESTGVVFRPPRNGAQGGADAVFAFSGTKEQVEAARTMLETVLREEGYNESMSVSKEMTAALLADRGQGVRDLEEQFSVSISIERQNRCLVVRGNEAAVQTCLAALRERQAREFDEDKDDLVVERVPVRKDQISAIIGRQGARIRKIQADSGVESIRIDDADGVAAVRGSAEAVAKAVKLIEEALKEVPAAAGGAPHGGQDDGEEERAGEGEHHAPARAGRGRRGGHRGGAAIHGVKRAPQKPLDVDASDETAFPSLDAAAVNGSKGRAGGRWKRGARRAEEVNAHVMNGVTEQNGSMKDEVDGVASPGEDATIGSEVGCN</sequence>
<dbReference type="CDD" id="cd00105">
    <property type="entry name" value="KH-I"/>
    <property type="match status" value="1"/>
</dbReference>
<accession>A0A2A9MER7</accession>
<dbReference type="InterPro" id="IPR036612">
    <property type="entry name" value="KH_dom_type_1_sf"/>
</dbReference>
<dbReference type="VEuPathDB" id="ToxoDB:BESB_067940"/>
<dbReference type="GO" id="GO:0003723">
    <property type="term" value="F:RNA binding"/>
    <property type="evidence" value="ECO:0007669"/>
    <property type="project" value="UniProtKB-UniRule"/>
</dbReference>
<reference evidence="6 7" key="1">
    <citation type="submission" date="2017-09" db="EMBL/GenBank/DDBJ databases">
        <title>Genome sequencing of Besnoitia besnoiti strain Bb-Ger1.</title>
        <authorList>
            <person name="Schares G."/>
            <person name="Venepally P."/>
            <person name="Lorenzi H.A."/>
        </authorList>
    </citation>
    <scope>NUCLEOTIDE SEQUENCE [LARGE SCALE GENOMIC DNA]</scope>
    <source>
        <strain evidence="6 7">Bb-Ger1</strain>
    </source>
</reference>
<protein>
    <submittedName>
        <fullName evidence="6">FUSE-binding protein 2 / KH-type splicing regulatory protein</fullName>
    </submittedName>
</protein>
<proteinExistence type="predicted"/>
<dbReference type="Gene3D" id="3.30.310.210">
    <property type="match status" value="1"/>
</dbReference>
<dbReference type="RefSeq" id="XP_029218770.1">
    <property type="nucleotide sequence ID" value="XM_029365187.1"/>
</dbReference>
<feature type="region of interest" description="Disordered" evidence="4">
    <location>
        <begin position="878"/>
        <end position="907"/>
    </location>
</feature>
<dbReference type="SMART" id="SM00322">
    <property type="entry name" value="KH"/>
    <property type="match status" value="5"/>
</dbReference>
<gene>
    <name evidence="6" type="ORF">BESB_067940</name>
</gene>
<dbReference type="GeneID" id="40311720"/>
<dbReference type="EMBL" id="NWUJ01000006">
    <property type="protein sequence ID" value="PFH34761.1"/>
    <property type="molecule type" value="Genomic_DNA"/>
</dbReference>